<keyword evidence="10" id="KW-0966">Cell projection</keyword>
<dbReference type="Pfam" id="PF22692">
    <property type="entry name" value="LlgE_F_G_D1"/>
    <property type="match status" value="1"/>
</dbReference>
<evidence type="ECO:0000256" key="4">
    <source>
        <dbReference type="ARBA" id="ARBA00023143"/>
    </source>
</evidence>
<dbReference type="AlphaFoldDB" id="A0A2X1Q1Y6"/>
<gene>
    <name evidence="10" type="primary">lfgE</name>
    <name evidence="10" type="ORF">NCTC9073_03266</name>
</gene>
<dbReference type="GO" id="GO:0009425">
    <property type="term" value="C:bacterial-type flagellum basal body"/>
    <property type="evidence" value="ECO:0007669"/>
    <property type="project" value="UniProtKB-SubCell"/>
</dbReference>
<evidence type="ECO:0000259" key="7">
    <source>
        <dbReference type="Pfam" id="PF06429"/>
    </source>
</evidence>
<keyword evidence="10" id="KW-0969">Cilium</keyword>
<dbReference type="InterPro" id="IPR037058">
    <property type="entry name" value="Falgellar_hook_FlgE_sf"/>
</dbReference>
<evidence type="ECO:0000259" key="8">
    <source>
        <dbReference type="Pfam" id="PF07559"/>
    </source>
</evidence>
<dbReference type="InterPro" id="IPR001444">
    <property type="entry name" value="Flag_bb_rod_N"/>
</dbReference>
<sequence length="421" mass="44270">MSYEIAATGLNAVNEQLDGISNNIANAGTVGYKSMTTQFSAMYAGSQAMGVSVAGTAQSISRGGSLISTGNALDLAINDDGFFVTCDSAGNISYTRAGSFETDKNGYIVNASGDYLQGYPVDDSGTLQTGTVTDIQIKTGNIPAQASSSLTFTANFDASDAAIDRTTVPFDPTNSSSYTDSYTTTVYDSLGNEHSVCQYFTKTSDNTWEVQYTFDGQQQTGVPATTLIFDPNTGKLTSPTTPQTIEFQTDAAAPIDLTVDYTTCTQYGSDFSVTTNAANGYASATQNGVQVDDDGKVYATYSNGERMLQGQVVLATFPNENGLEAVSGTAWVQTGESGTPLIGVPGSGTCGTLSSGVLESSNVDITSELVNLMTAQRNYQANTKVIATSTQLDDACSRQCNGPFDLYRPERGFSDFVRAAN</sequence>
<evidence type="ECO:0000313" key="10">
    <source>
        <dbReference type="EMBL" id="SPX11919.1"/>
    </source>
</evidence>
<dbReference type="InterPro" id="IPR011491">
    <property type="entry name" value="FlgE_D2"/>
</dbReference>
<evidence type="ECO:0000259" key="9">
    <source>
        <dbReference type="Pfam" id="PF22692"/>
    </source>
</evidence>
<evidence type="ECO:0000259" key="6">
    <source>
        <dbReference type="Pfam" id="PF00460"/>
    </source>
</evidence>
<keyword evidence="10" id="KW-0282">Flagellum</keyword>
<protein>
    <recommendedName>
        <fullName evidence="3 5">Flagellar hook protein FlgE</fullName>
    </recommendedName>
</protein>
<feature type="domain" description="Flagellar hook protein FlgE D2" evidence="8">
    <location>
        <begin position="156"/>
        <end position="281"/>
    </location>
</feature>
<name>A0A2X1Q1Y6_ECOLX</name>
<reference evidence="10 11" key="1">
    <citation type="submission" date="2018-06" db="EMBL/GenBank/DDBJ databases">
        <authorList>
            <consortium name="Pathogen Informatics"/>
            <person name="Doyle S."/>
        </authorList>
    </citation>
    <scope>NUCLEOTIDE SEQUENCE [LARGE SCALE GENOMIC DNA]</scope>
    <source>
        <strain evidence="10 11">NCTC9073</strain>
    </source>
</reference>
<dbReference type="InterPro" id="IPR010930">
    <property type="entry name" value="Flg_bb/hook_C_dom"/>
</dbReference>
<comment type="similarity">
    <text evidence="2 5">Belongs to the flagella basal body rod proteins family.</text>
</comment>
<dbReference type="Proteomes" id="UP000250780">
    <property type="component" value="Unassembled WGS sequence"/>
</dbReference>
<dbReference type="InterPro" id="IPR053967">
    <property type="entry name" value="LlgE_F_G-like_D1"/>
</dbReference>
<dbReference type="SUPFAM" id="SSF117143">
    <property type="entry name" value="Flagellar hook protein flgE"/>
    <property type="match status" value="1"/>
</dbReference>
<evidence type="ECO:0000256" key="5">
    <source>
        <dbReference type="RuleBase" id="RU362116"/>
    </source>
</evidence>
<dbReference type="NCBIfam" id="NF005286">
    <property type="entry name" value="PRK06803.1"/>
    <property type="match status" value="1"/>
</dbReference>
<evidence type="ECO:0000256" key="3">
    <source>
        <dbReference type="ARBA" id="ARBA00019015"/>
    </source>
</evidence>
<accession>A0A2X1Q1Y6</accession>
<evidence type="ECO:0000313" key="11">
    <source>
        <dbReference type="Proteomes" id="UP000250780"/>
    </source>
</evidence>
<dbReference type="Pfam" id="PF00460">
    <property type="entry name" value="Flg_bb_rod"/>
    <property type="match status" value="1"/>
</dbReference>
<dbReference type="PANTHER" id="PTHR30435:SF1">
    <property type="entry name" value="FLAGELLAR HOOK PROTEIN FLGE"/>
    <property type="match status" value="1"/>
</dbReference>
<feature type="domain" description="Flagellar basal body rod protein N-terminal" evidence="6">
    <location>
        <begin position="5"/>
        <end position="33"/>
    </location>
</feature>
<dbReference type="InterPro" id="IPR020013">
    <property type="entry name" value="Flagellar_FlgE/F/G"/>
</dbReference>
<dbReference type="Pfam" id="PF06429">
    <property type="entry name" value="Flg_bbr_C"/>
    <property type="match status" value="1"/>
</dbReference>
<evidence type="ECO:0000256" key="1">
    <source>
        <dbReference type="ARBA" id="ARBA00004117"/>
    </source>
</evidence>
<organism evidence="10 11">
    <name type="scientific">Escherichia coli</name>
    <dbReference type="NCBI Taxonomy" id="562"/>
    <lineage>
        <taxon>Bacteria</taxon>
        <taxon>Pseudomonadati</taxon>
        <taxon>Pseudomonadota</taxon>
        <taxon>Gammaproteobacteria</taxon>
        <taxon>Enterobacterales</taxon>
        <taxon>Enterobacteriaceae</taxon>
        <taxon>Escherichia</taxon>
    </lineage>
</organism>
<dbReference type="GO" id="GO:0005829">
    <property type="term" value="C:cytosol"/>
    <property type="evidence" value="ECO:0007669"/>
    <property type="project" value="TreeGrafter"/>
</dbReference>
<feature type="domain" description="Flagellar basal-body/hook protein C-terminal" evidence="7">
    <location>
        <begin position="355"/>
        <end position="395"/>
    </location>
</feature>
<dbReference type="Gene3D" id="2.60.98.20">
    <property type="entry name" value="Flagellar hook protein FlgE"/>
    <property type="match status" value="1"/>
</dbReference>
<proteinExistence type="inferred from homology"/>
<feature type="domain" description="Flagellar hook protein FlgE/F/G-like D1" evidence="9">
    <location>
        <begin position="76"/>
        <end position="139"/>
    </location>
</feature>
<dbReference type="GO" id="GO:0009424">
    <property type="term" value="C:bacterial-type flagellum hook"/>
    <property type="evidence" value="ECO:0007669"/>
    <property type="project" value="TreeGrafter"/>
</dbReference>
<dbReference type="GO" id="GO:0071978">
    <property type="term" value="P:bacterial-type flagellum-dependent swarming motility"/>
    <property type="evidence" value="ECO:0007669"/>
    <property type="project" value="TreeGrafter"/>
</dbReference>
<dbReference type="NCBIfam" id="TIGR03506">
    <property type="entry name" value="FlgEFG_subfam"/>
    <property type="match status" value="1"/>
</dbReference>
<dbReference type="PANTHER" id="PTHR30435">
    <property type="entry name" value="FLAGELLAR PROTEIN"/>
    <property type="match status" value="1"/>
</dbReference>
<comment type="subcellular location">
    <subcellularLocation>
        <location evidence="1 5">Bacterial flagellum basal body</location>
    </subcellularLocation>
</comment>
<comment type="function">
    <text evidence="5">A flexible structure which links the flagellar filament to the drive apparatus in the basal body.</text>
</comment>
<dbReference type="InterPro" id="IPR037925">
    <property type="entry name" value="FlgE/F/G-like"/>
</dbReference>
<dbReference type="Pfam" id="PF07559">
    <property type="entry name" value="FlgE_D2"/>
    <property type="match status" value="1"/>
</dbReference>
<keyword evidence="4 5" id="KW-0975">Bacterial flagellum</keyword>
<dbReference type="EMBL" id="UASD01000008">
    <property type="protein sequence ID" value="SPX11919.1"/>
    <property type="molecule type" value="Genomic_DNA"/>
</dbReference>
<evidence type="ECO:0000256" key="2">
    <source>
        <dbReference type="ARBA" id="ARBA00009677"/>
    </source>
</evidence>